<keyword evidence="1" id="KW-0472">Membrane</keyword>
<gene>
    <name evidence="2" type="ORF">EWM64_g7085</name>
</gene>
<keyword evidence="3" id="KW-1185">Reference proteome</keyword>
<evidence type="ECO:0000313" key="3">
    <source>
        <dbReference type="Proteomes" id="UP000298061"/>
    </source>
</evidence>
<evidence type="ECO:0000256" key="1">
    <source>
        <dbReference type="SAM" id="Phobius"/>
    </source>
</evidence>
<protein>
    <submittedName>
        <fullName evidence="2">Uncharacterized protein</fullName>
    </submittedName>
</protein>
<accession>A0A4Y9ZS96</accession>
<name>A0A4Y9ZS96_9AGAM</name>
<dbReference type="AlphaFoldDB" id="A0A4Y9ZS96"/>
<reference evidence="2 3" key="1">
    <citation type="submission" date="2019-02" db="EMBL/GenBank/DDBJ databases">
        <title>Genome sequencing of the rare red list fungi Hericium alpestre (H. flagellum).</title>
        <authorList>
            <person name="Buettner E."/>
            <person name="Kellner H."/>
        </authorList>
    </citation>
    <scope>NUCLEOTIDE SEQUENCE [LARGE SCALE GENOMIC DNA]</scope>
    <source>
        <strain evidence="2 3">DSM 108284</strain>
    </source>
</reference>
<comment type="caution">
    <text evidence="2">The sequence shown here is derived from an EMBL/GenBank/DDBJ whole genome shotgun (WGS) entry which is preliminary data.</text>
</comment>
<dbReference type="EMBL" id="SFCI01001050">
    <property type="protein sequence ID" value="TFY76927.1"/>
    <property type="molecule type" value="Genomic_DNA"/>
</dbReference>
<evidence type="ECO:0000313" key="2">
    <source>
        <dbReference type="EMBL" id="TFY76927.1"/>
    </source>
</evidence>
<proteinExistence type="predicted"/>
<feature type="transmembrane region" description="Helical" evidence="1">
    <location>
        <begin position="20"/>
        <end position="39"/>
    </location>
</feature>
<dbReference type="OrthoDB" id="2192830at2759"/>
<keyword evidence="1" id="KW-1133">Transmembrane helix</keyword>
<organism evidence="2 3">
    <name type="scientific">Hericium alpestre</name>
    <dbReference type="NCBI Taxonomy" id="135208"/>
    <lineage>
        <taxon>Eukaryota</taxon>
        <taxon>Fungi</taxon>
        <taxon>Dikarya</taxon>
        <taxon>Basidiomycota</taxon>
        <taxon>Agaricomycotina</taxon>
        <taxon>Agaricomycetes</taxon>
        <taxon>Russulales</taxon>
        <taxon>Hericiaceae</taxon>
        <taxon>Hericium</taxon>
    </lineage>
</organism>
<dbReference type="Proteomes" id="UP000298061">
    <property type="component" value="Unassembled WGS sequence"/>
</dbReference>
<sequence>MSIRPALTIRRSYSHIPLCLLYSSLSKFVLLFLLSLWGYTPPTGAPVAKPDYEWTLHVSDPTLRVLWEALDDDKLDREWVVRNVLGGMAAGFGLRVVLDCHPVFTTIVILAGWGIKTAVANVVSRWVGVDENIGETWLAYSIP</sequence>
<keyword evidence="1" id="KW-0812">Transmembrane</keyword>